<name>A0ABU8TNE3_9HYPH</name>
<keyword evidence="1" id="KW-0418">Kinase</keyword>
<keyword evidence="2" id="KW-1185">Reference proteome</keyword>
<accession>A0ABU8TNE3</accession>
<dbReference type="GO" id="GO:0016301">
    <property type="term" value="F:kinase activity"/>
    <property type="evidence" value="ECO:0007669"/>
    <property type="project" value="UniProtKB-KW"/>
</dbReference>
<dbReference type="InterPro" id="IPR027417">
    <property type="entry name" value="P-loop_NTPase"/>
</dbReference>
<evidence type="ECO:0000313" key="1">
    <source>
        <dbReference type="EMBL" id="MEJ8475699.1"/>
    </source>
</evidence>
<dbReference type="SUPFAM" id="SSF53795">
    <property type="entry name" value="PEP carboxykinase-like"/>
    <property type="match status" value="1"/>
</dbReference>
<dbReference type="EMBL" id="JBAKIA010000012">
    <property type="protein sequence ID" value="MEJ8475699.1"/>
    <property type="molecule type" value="Genomic_DNA"/>
</dbReference>
<dbReference type="InterPro" id="IPR027597">
    <property type="entry name" value="HprK-rel_B"/>
</dbReference>
<dbReference type="Gene3D" id="3.40.50.300">
    <property type="entry name" value="P-loop containing nucleotide triphosphate hydrolases"/>
    <property type="match status" value="1"/>
</dbReference>
<dbReference type="Proteomes" id="UP001385499">
    <property type="component" value="Unassembled WGS sequence"/>
</dbReference>
<dbReference type="NCBIfam" id="TIGR04355">
    <property type="entry name" value="HprK_rel_B"/>
    <property type="match status" value="1"/>
</dbReference>
<organism evidence="1 2">
    <name type="scientific">Roseibium algae</name>
    <dbReference type="NCBI Taxonomy" id="3123038"/>
    <lineage>
        <taxon>Bacteria</taxon>
        <taxon>Pseudomonadati</taxon>
        <taxon>Pseudomonadota</taxon>
        <taxon>Alphaproteobacteria</taxon>
        <taxon>Hyphomicrobiales</taxon>
        <taxon>Stappiaceae</taxon>
        <taxon>Roseibium</taxon>
    </lineage>
</organism>
<comment type="caution">
    <text evidence="1">The sequence shown here is derived from an EMBL/GenBank/DDBJ whole genome shotgun (WGS) entry which is preliminary data.</text>
</comment>
<keyword evidence="1" id="KW-0808">Transferase</keyword>
<proteinExistence type="predicted"/>
<gene>
    <name evidence="1" type="ORF">V6575_16520</name>
</gene>
<evidence type="ECO:0000313" key="2">
    <source>
        <dbReference type="Proteomes" id="UP001385499"/>
    </source>
</evidence>
<protein>
    <submittedName>
        <fullName evidence="1">HprK-related kinase B</fullName>
    </submittedName>
</protein>
<sequence>MTLAMPHFVTQPDLQNIIDHLQPDQVCRASAALHIEVGEIVIAICGAAGDLHAELTRYFRHILVPARAPSITVHVLEGQTLPNTLAWSDWSREAGKTGRKDAIFDLTDARLVHKVRTGMTFLQSAPWNIAFGPCLENPNQIINFINTQILSHYIREGWVLGHAAAVTTGHKTLAIAGLSGGGKSTTMLRLMDLEAVCYVTNDRLLIENTTAQPRALGIPKLPRINPGTILNNPRLQGILPVDRKAKLKSLSSDEIWTLEDKYDVMIDDVFGEGRIQHHGPLTDFWVLNWSRHSDQSTKVSDVAIADRPDLLSAIMKSPGPFFQRQDGTFWQDRTALDPASYLTALSGVRVQEVSGRIDFDALYAIGADLLGLAS</sequence>
<reference evidence="1 2" key="1">
    <citation type="submission" date="2024-02" db="EMBL/GenBank/DDBJ databases">
        <title>Roseibium algae sp. nov., isolated from marine alga (Grateloupia sp.), showing potential in myo-inositol conversion.</title>
        <authorList>
            <person name="Wang Y."/>
        </authorList>
    </citation>
    <scope>NUCLEOTIDE SEQUENCE [LARGE SCALE GENOMIC DNA]</scope>
    <source>
        <strain evidence="1 2">H3510</strain>
    </source>
</reference>
<dbReference type="RefSeq" id="WP_340275893.1">
    <property type="nucleotide sequence ID" value="NZ_JBAKIA010000012.1"/>
</dbReference>